<organism evidence="2 3">
    <name type="scientific">Ornithinibacillus xuwenensis</name>
    <dbReference type="NCBI Taxonomy" id="3144668"/>
    <lineage>
        <taxon>Bacteria</taxon>
        <taxon>Bacillati</taxon>
        <taxon>Bacillota</taxon>
        <taxon>Bacilli</taxon>
        <taxon>Bacillales</taxon>
        <taxon>Bacillaceae</taxon>
        <taxon>Ornithinibacillus</taxon>
    </lineage>
</organism>
<accession>A0ABU9XN09</accession>
<keyword evidence="3" id="KW-1185">Reference proteome</keyword>
<gene>
    <name evidence="2" type="ORF">ABC228_17155</name>
</gene>
<dbReference type="InterPro" id="IPR005079">
    <property type="entry name" value="Peptidase_C45_hydrolase"/>
</dbReference>
<evidence type="ECO:0000259" key="1">
    <source>
        <dbReference type="Pfam" id="PF03417"/>
    </source>
</evidence>
<dbReference type="RefSeq" id="WP_345826400.1">
    <property type="nucleotide sequence ID" value="NZ_JBDIML010000008.1"/>
</dbReference>
<dbReference type="NCBIfam" id="NF040521">
    <property type="entry name" value="C45_proenzyme"/>
    <property type="match status" value="1"/>
</dbReference>
<dbReference type="PANTHER" id="PTHR34180">
    <property type="entry name" value="PEPTIDASE C45"/>
    <property type="match status" value="1"/>
</dbReference>
<dbReference type="InterPro" id="IPR047794">
    <property type="entry name" value="C45_proenzyme-like"/>
</dbReference>
<dbReference type="PANTHER" id="PTHR34180:SF1">
    <property type="entry name" value="BETA-ALANYL-DOPAMINE_CARCININE HYDROLASE"/>
    <property type="match status" value="1"/>
</dbReference>
<dbReference type="SUPFAM" id="SSF56235">
    <property type="entry name" value="N-terminal nucleophile aminohydrolases (Ntn hydrolases)"/>
    <property type="match status" value="1"/>
</dbReference>
<dbReference type="InterPro" id="IPR029055">
    <property type="entry name" value="Ntn_hydrolases_N"/>
</dbReference>
<evidence type="ECO:0000313" key="3">
    <source>
        <dbReference type="Proteomes" id="UP001444625"/>
    </source>
</evidence>
<protein>
    <submittedName>
        <fullName evidence="2">C45 family peptidase</fullName>
    </submittedName>
</protein>
<reference evidence="2 3" key="1">
    <citation type="submission" date="2024-05" db="EMBL/GenBank/DDBJ databases">
        <authorList>
            <person name="Haq I."/>
            <person name="Ullah Z."/>
            <person name="Ahmad R."/>
            <person name="Li M."/>
            <person name="Tong Y."/>
        </authorList>
    </citation>
    <scope>NUCLEOTIDE SEQUENCE [LARGE SCALE GENOMIC DNA]</scope>
    <source>
        <strain evidence="2 3">16A2E</strain>
    </source>
</reference>
<proteinExistence type="predicted"/>
<evidence type="ECO:0000313" key="2">
    <source>
        <dbReference type="EMBL" id="MEN2768903.1"/>
    </source>
</evidence>
<feature type="domain" description="Peptidase C45 hydrolase" evidence="1">
    <location>
        <begin position="105"/>
        <end position="311"/>
    </location>
</feature>
<dbReference type="Gene3D" id="3.60.60.10">
    <property type="entry name" value="Penicillin V Acylase, Chain A"/>
    <property type="match status" value="1"/>
</dbReference>
<sequence>MKQVYSEVIQLRGSHYDLGYKQGALLRTSSILANREKQWGPKRSYHFTIDEQEVRTAIKRFAPGIWDEMEGLAAALQWNMLDAIREFGGYYLEYGRSGCSIFSGKDYLIRNYDNHPASYEGRYMLYQPTDQGYAMIGPTMQITGRIDGLNEKGLAMGYNFVNRKQSGSGFVCNMIGRIILESCATVEEAIALLKEIPHRHSFSYVLMDKQGEAFVVEASPRKVDFHQSNTCTNHFDLLTNENRYRMDESIKRQQAMLHQEKDLVNAYQAYQMMNHTNKGVFSSKYGAWAGTLHTSAYFPKEMKAWISIGGDQKPVIVDFQKWLTGANVIVKQIKGKLDSDSIFVNMGIFNKGEFLM</sequence>
<dbReference type="Proteomes" id="UP001444625">
    <property type="component" value="Unassembled WGS sequence"/>
</dbReference>
<dbReference type="EMBL" id="JBDIML010000008">
    <property type="protein sequence ID" value="MEN2768903.1"/>
    <property type="molecule type" value="Genomic_DNA"/>
</dbReference>
<dbReference type="InterPro" id="IPR047801">
    <property type="entry name" value="Peptidase_C45"/>
</dbReference>
<comment type="caution">
    <text evidence="2">The sequence shown here is derived from an EMBL/GenBank/DDBJ whole genome shotgun (WGS) entry which is preliminary data.</text>
</comment>
<name>A0ABU9XN09_9BACI</name>
<dbReference type="CDD" id="cd01935">
    <property type="entry name" value="Ntn_CGH_like"/>
    <property type="match status" value="1"/>
</dbReference>
<dbReference type="Pfam" id="PF03417">
    <property type="entry name" value="AAT"/>
    <property type="match status" value="1"/>
</dbReference>